<gene>
    <name evidence="1" type="ORF">DSO57_1030800</name>
</gene>
<accession>A0ACC2RRS5</accession>
<sequence length="78" mass="8652">MLKATILALSSLDSSLAFTDHFPWHSVRHASLQNEGHVVLVCRLLCLSIHILRELVLKDSVNTKAIILKALPRAGLQK</sequence>
<reference evidence="1" key="1">
    <citation type="submission" date="2022-04" db="EMBL/GenBank/DDBJ databases">
        <title>Genome of the entomopathogenic fungus Entomophthora muscae.</title>
        <authorList>
            <person name="Elya C."/>
            <person name="Lovett B.R."/>
            <person name="Lee E."/>
            <person name="Macias A.M."/>
            <person name="Hajek A.E."/>
            <person name="De Bivort B.L."/>
            <person name="Kasson M.T."/>
            <person name="De Fine Licht H.H."/>
            <person name="Stajich J.E."/>
        </authorList>
    </citation>
    <scope>NUCLEOTIDE SEQUENCE</scope>
    <source>
        <strain evidence="1">Berkeley</strain>
    </source>
</reference>
<evidence type="ECO:0000313" key="2">
    <source>
        <dbReference type="Proteomes" id="UP001165960"/>
    </source>
</evidence>
<name>A0ACC2RRS5_9FUNG</name>
<keyword evidence="2" id="KW-1185">Reference proteome</keyword>
<organism evidence="1 2">
    <name type="scientific">Entomophthora muscae</name>
    <dbReference type="NCBI Taxonomy" id="34485"/>
    <lineage>
        <taxon>Eukaryota</taxon>
        <taxon>Fungi</taxon>
        <taxon>Fungi incertae sedis</taxon>
        <taxon>Zoopagomycota</taxon>
        <taxon>Entomophthoromycotina</taxon>
        <taxon>Entomophthoromycetes</taxon>
        <taxon>Entomophthorales</taxon>
        <taxon>Entomophthoraceae</taxon>
        <taxon>Entomophthora</taxon>
    </lineage>
</organism>
<protein>
    <submittedName>
        <fullName evidence="1">Uncharacterized protein</fullName>
    </submittedName>
</protein>
<comment type="caution">
    <text evidence="1">The sequence shown here is derived from an EMBL/GenBank/DDBJ whole genome shotgun (WGS) entry which is preliminary data.</text>
</comment>
<proteinExistence type="predicted"/>
<dbReference type="EMBL" id="QTSX02006605">
    <property type="protein sequence ID" value="KAJ9052785.1"/>
    <property type="molecule type" value="Genomic_DNA"/>
</dbReference>
<dbReference type="Proteomes" id="UP001165960">
    <property type="component" value="Unassembled WGS sequence"/>
</dbReference>
<evidence type="ECO:0000313" key="1">
    <source>
        <dbReference type="EMBL" id="KAJ9052785.1"/>
    </source>
</evidence>